<gene>
    <name evidence="2" type="ORF">Rhow_002855</name>
</gene>
<sequence length="121" mass="12691">MKRQDPNCDDAQQDFPQNTAATCAARQGSLTSVRSANRIVFGDPAQEGPEQAGPQPDCESARSAARSHLQLTRAPSPDPGLSRCRVDNCAPILQSSKQVTSTSVKPRLAGRQPSTAAGCSG</sequence>
<keyword evidence="3" id="KW-1185">Reference proteome</keyword>
<proteinExistence type="predicted"/>
<organism evidence="2 3">
    <name type="scientific">Rhodococcus wratislaviensis</name>
    <name type="common">Tsukamurella wratislaviensis</name>
    <dbReference type="NCBI Taxonomy" id="44752"/>
    <lineage>
        <taxon>Bacteria</taxon>
        <taxon>Bacillati</taxon>
        <taxon>Actinomycetota</taxon>
        <taxon>Actinomycetes</taxon>
        <taxon>Mycobacteriales</taxon>
        <taxon>Nocardiaceae</taxon>
        <taxon>Rhodococcus</taxon>
    </lineage>
</organism>
<evidence type="ECO:0000313" key="3">
    <source>
        <dbReference type="Proteomes" id="UP000287519"/>
    </source>
</evidence>
<dbReference type="EMBL" id="BHYM01000025">
    <property type="protein sequence ID" value="GCE39331.1"/>
    <property type="molecule type" value="Genomic_DNA"/>
</dbReference>
<comment type="caution">
    <text evidence="2">The sequence shown here is derived from an EMBL/GenBank/DDBJ whole genome shotgun (WGS) entry which is preliminary data.</text>
</comment>
<feature type="compositionally biased region" description="Polar residues" evidence="1">
    <location>
        <begin position="93"/>
        <end position="104"/>
    </location>
</feature>
<name>A0A402C6V4_RHOWR</name>
<dbReference type="Proteomes" id="UP000287519">
    <property type="component" value="Unassembled WGS sequence"/>
</dbReference>
<feature type="region of interest" description="Disordered" evidence="1">
    <location>
        <begin position="34"/>
        <end position="121"/>
    </location>
</feature>
<dbReference type="AlphaFoldDB" id="A0A402C6V4"/>
<evidence type="ECO:0000313" key="2">
    <source>
        <dbReference type="EMBL" id="GCE39331.1"/>
    </source>
</evidence>
<accession>A0A402C6V4</accession>
<evidence type="ECO:0000256" key="1">
    <source>
        <dbReference type="SAM" id="MobiDB-lite"/>
    </source>
</evidence>
<reference evidence="2 3" key="1">
    <citation type="submission" date="2018-11" db="EMBL/GenBank/DDBJ databases">
        <title>Microbial catabolism of amino acid.</title>
        <authorList>
            <person name="Hibi M."/>
            <person name="Ogawa J."/>
        </authorList>
    </citation>
    <scope>NUCLEOTIDE SEQUENCE [LARGE SCALE GENOMIC DNA]</scope>
    <source>
        <strain evidence="2 3">C31-06</strain>
    </source>
</reference>
<protein>
    <submittedName>
        <fullName evidence="2">Possible Mce family protein</fullName>
    </submittedName>
</protein>
<feature type="compositionally biased region" description="Polar residues" evidence="1">
    <location>
        <begin position="112"/>
        <end position="121"/>
    </location>
</feature>